<evidence type="ECO:0000256" key="1">
    <source>
        <dbReference type="ARBA" id="ARBA00023015"/>
    </source>
</evidence>
<dbReference type="PANTHER" id="PTHR42756:SF1">
    <property type="entry name" value="TRANSCRIPTIONAL REPRESSOR OF EMRAB OPERON"/>
    <property type="match status" value="1"/>
</dbReference>
<evidence type="ECO:0000256" key="3">
    <source>
        <dbReference type="ARBA" id="ARBA00023163"/>
    </source>
</evidence>
<dbReference type="SMART" id="SM00347">
    <property type="entry name" value="HTH_MARR"/>
    <property type="match status" value="1"/>
</dbReference>
<accession>A0ABS2PS62</accession>
<dbReference type="RefSeq" id="WP_205009719.1">
    <property type="nucleotide sequence ID" value="NZ_JAFBEH010000021.1"/>
</dbReference>
<dbReference type="Pfam" id="PF01047">
    <property type="entry name" value="MarR"/>
    <property type="match status" value="1"/>
</dbReference>
<dbReference type="InterPro" id="IPR000835">
    <property type="entry name" value="HTH_MarR-typ"/>
</dbReference>
<sequence>MTETAISILIKRASLAFDKTANELLLDFELTNTQFKTLKYLYRHDQLSITQKKLEDYFDMSNPTVTGILQNLEKKDFIYRVANPNDARSKVIGLTDKSLAIKEKMLTLGSQMDDLLTERLQEDEKAQLTKLLSKMLGDKHAD</sequence>
<dbReference type="PROSITE" id="PS50995">
    <property type="entry name" value="HTH_MARR_2"/>
    <property type="match status" value="1"/>
</dbReference>
<dbReference type="EMBL" id="JAFBEH010000021">
    <property type="protein sequence ID" value="MBM7642883.1"/>
    <property type="molecule type" value="Genomic_DNA"/>
</dbReference>
<evidence type="ECO:0000313" key="5">
    <source>
        <dbReference type="EMBL" id="MBM7642883.1"/>
    </source>
</evidence>
<feature type="domain" description="HTH marR-type" evidence="4">
    <location>
        <begin position="3"/>
        <end position="137"/>
    </location>
</feature>
<comment type="caution">
    <text evidence="5">The sequence shown here is derived from an EMBL/GenBank/DDBJ whole genome shotgun (WGS) entry which is preliminary data.</text>
</comment>
<reference evidence="5 6" key="1">
    <citation type="submission" date="2021-01" db="EMBL/GenBank/DDBJ databases">
        <title>Genomic Encyclopedia of Type Strains, Phase IV (KMG-IV): sequencing the most valuable type-strain genomes for metagenomic binning, comparative biology and taxonomic classification.</title>
        <authorList>
            <person name="Goeker M."/>
        </authorList>
    </citation>
    <scope>NUCLEOTIDE SEQUENCE [LARGE SCALE GENOMIC DNA]</scope>
    <source>
        <strain evidence="5 6">DSM 27382</strain>
    </source>
</reference>
<evidence type="ECO:0000259" key="4">
    <source>
        <dbReference type="PROSITE" id="PS50995"/>
    </source>
</evidence>
<proteinExistence type="predicted"/>
<keyword evidence="1" id="KW-0805">Transcription regulation</keyword>
<dbReference type="PANTHER" id="PTHR42756">
    <property type="entry name" value="TRANSCRIPTIONAL REGULATOR, MARR"/>
    <property type="match status" value="1"/>
</dbReference>
<dbReference type="PRINTS" id="PR00598">
    <property type="entry name" value="HTHMARR"/>
</dbReference>
<organism evidence="5 6">
    <name type="scientific">Streptococcus loxodontisalivarius</name>
    <dbReference type="NCBI Taxonomy" id="1349415"/>
    <lineage>
        <taxon>Bacteria</taxon>
        <taxon>Bacillati</taxon>
        <taxon>Bacillota</taxon>
        <taxon>Bacilli</taxon>
        <taxon>Lactobacillales</taxon>
        <taxon>Streptococcaceae</taxon>
        <taxon>Streptococcus</taxon>
    </lineage>
</organism>
<name>A0ABS2PS62_9STRE</name>
<dbReference type="InterPro" id="IPR036390">
    <property type="entry name" value="WH_DNA-bd_sf"/>
</dbReference>
<protein>
    <submittedName>
        <fullName evidence="5">DNA-binding MarR family transcriptional regulator</fullName>
    </submittedName>
</protein>
<evidence type="ECO:0000256" key="2">
    <source>
        <dbReference type="ARBA" id="ARBA00023125"/>
    </source>
</evidence>
<dbReference type="GO" id="GO:0003677">
    <property type="term" value="F:DNA binding"/>
    <property type="evidence" value="ECO:0007669"/>
    <property type="project" value="UniProtKB-KW"/>
</dbReference>
<keyword evidence="6" id="KW-1185">Reference proteome</keyword>
<dbReference type="Gene3D" id="1.10.10.10">
    <property type="entry name" value="Winged helix-like DNA-binding domain superfamily/Winged helix DNA-binding domain"/>
    <property type="match status" value="1"/>
</dbReference>
<keyword evidence="2 5" id="KW-0238">DNA-binding</keyword>
<dbReference type="InterPro" id="IPR036388">
    <property type="entry name" value="WH-like_DNA-bd_sf"/>
</dbReference>
<dbReference type="SUPFAM" id="SSF46785">
    <property type="entry name" value="Winged helix' DNA-binding domain"/>
    <property type="match status" value="1"/>
</dbReference>
<gene>
    <name evidence="5" type="ORF">JOC28_001182</name>
</gene>
<evidence type="ECO:0000313" key="6">
    <source>
        <dbReference type="Proteomes" id="UP000697472"/>
    </source>
</evidence>
<dbReference type="Proteomes" id="UP000697472">
    <property type="component" value="Unassembled WGS sequence"/>
</dbReference>
<keyword evidence="3" id="KW-0804">Transcription</keyword>